<evidence type="ECO:0000259" key="6">
    <source>
        <dbReference type="Pfam" id="PF02900"/>
    </source>
</evidence>
<dbReference type="GO" id="GO:0008198">
    <property type="term" value="F:ferrous iron binding"/>
    <property type="evidence" value="ECO:0007669"/>
    <property type="project" value="InterPro"/>
</dbReference>
<dbReference type="Proteomes" id="UP000680020">
    <property type="component" value="Unassembled WGS sequence"/>
</dbReference>
<dbReference type="SUPFAM" id="SSF53213">
    <property type="entry name" value="LigB-like"/>
    <property type="match status" value="1"/>
</dbReference>
<dbReference type="Pfam" id="PF02900">
    <property type="entry name" value="LigB"/>
    <property type="match status" value="1"/>
</dbReference>
<dbReference type="PIRSF" id="PIRSF006157">
    <property type="entry name" value="Doxgns_DODA"/>
    <property type="match status" value="1"/>
</dbReference>
<dbReference type="CDD" id="cd07363">
    <property type="entry name" value="45_DOPA_Dioxygenase"/>
    <property type="match status" value="1"/>
</dbReference>
<feature type="domain" description="Extradiol ring-cleavage dioxygenase class III enzyme subunit B" evidence="6">
    <location>
        <begin position="39"/>
        <end position="238"/>
    </location>
</feature>
<evidence type="ECO:0000256" key="3">
    <source>
        <dbReference type="ARBA" id="ARBA00022723"/>
    </source>
</evidence>
<gene>
    <name evidence="7" type="ORF">J7561_07155</name>
</gene>
<evidence type="ECO:0000256" key="1">
    <source>
        <dbReference type="ARBA" id="ARBA00001947"/>
    </source>
</evidence>
<dbReference type="PANTHER" id="PTHR30096">
    <property type="entry name" value="4,5-DOPA DIOXYGENASE EXTRADIOL-LIKE PROTEIN"/>
    <property type="match status" value="1"/>
</dbReference>
<proteinExistence type="inferred from homology"/>
<sequence>MNDRTPVLFIGHGSPMNIIENNAWTRNWRALGETLTDIAGVVMLSAHWYTEGTKVTKEPQPKMIYDMRGFPKEIYDYIYPAVNDLNIRDATANVLPMAQLSDQWGYDHGNYGVLCHLLPKADIPVLQVSIDAHQKSAAHYALGERLKALRSQKILIIGSGNIVHNLYKIGQMQSRPWVKDFDDQVVELTKQRDIEGILALEDTHPDFHLAAPTPDHFYPFLSALGATDATDDLEIFNQDIALETLTMTSFVWRSTK</sequence>
<evidence type="ECO:0000256" key="4">
    <source>
        <dbReference type="ARBA" id="ARBA00022833"/>
    </source>
</evidence>
<comment type="similarity">
    <text evidence="2">Belongs to the DODA-type extradiol aromatic ring-opening dioxygenase family.</text>
</comment>
<dbReference type="GO" id="GO:0016702">
    <property type="term" value="F:oxidoreductase activity, acting on single donors with incorporation of molecular oxygen, incorporation of two atoms of oxygen"/>
    <property type="evidence" value="ECO:0007669"/>
    <property type="project" value="UniProtKB-ARBA"/>
</dbReference>
<name>A0AB35BZ37_9GAMM</name>
<comment type="caution">
    <text evidence="7">The sequence shown here is derived from an EMBL/GenBank/DDBJ whole genome shotgun (WGS) entry which is preliminary data.</text>
</comment>
<keyword evidence="7" id="KW-0223">Dioxygenase</keyword>
<evidence type="ECO:0000313" key="8">
    <source>
        <dbReference type="Proteomes" id="UP000680020"/>
    </source>
</evidence>
<keyword evidence="4" id="KW-0862">Zinc</keyword>
<dbReference type="GO" id="GO:0008270">
    <property type="term" value="F:zinc ion binding"/>
    <property type="evidence" value="ECO:0007669"/>
    <property type="project" value="InterPro"/>
</dbReference>
<organism evidence="7 8">
    <name type="scientific">Wohlfahrtiimonas chitiniclastica</name>
    <dbReference type="NCBI Taxonomy" id="400946"/>
    <lineage>
        <taxon>Bacteria</taxon>
        <taxon>Pseudomonadati</taxon>
        <taxon>Pseudomonadota</taxon>
        <taxon>Gammaproteobacteria</taxon>
        <taxon>Cardiobacteriales</taxon>
        <taxon>Ignatzschineriaceae</taxon>
        <taxon>Wohlfahrtiimonas</taxon>
    </lineage>
</organism>
<dbReference type="EMBL" id="JAGIBU010000005">
    <property type="protein sequence ID" value="MBS7824981.1"/>
    <property type="molecule type" value="Genomic_DNA"/>
</dbReference>
<dbReference type="PANTHER" id="PTHR30096:SF0">
    <property type="entry name" value="4,5-DOPA DIOXYGENASE EXTRADIOL-LIKE PROTEIN"/>
    <property type="match status" value="1"/>
</dbReference>
<evidence type="ECO:0000256" key="5">
    <source>
        <dbReference type="ARBA" id="ARBA00023002"/>
    </source>
</evidence>
<keyword evidence="5" id="KW-0560">Oxidoreductase</keyword>
<comment type="cofactor">
    <cofactor evidence="1">
        <name>Zn(2+)</name>
        <dbReference type="ChEBI" id="CHEBI:29105"/>
    </cofactor>
</comment>
<dbReference type="InterPro" id="IPR004183">
    <property type="entry name" value="Xdiol_dOase_suB"/>
</dbReference>
<dbReference type="RefSeq" id="WP_094493909.1">
    <property type="nucleotide sequence ID" value="NZ_JAGIBT010000006.1"/>
</dbReference>
<dbReference type="InterPro" id="IPR014436">
    <property type="entry name" value="Extradiol_dOase_DODA"/>
</dbReference>
<dbReference type="AlphaFoldDB" id="A0AB35BZ37"/>
<reference evidence="7" key="1">
    <citation type="submission" date="2021-03" db="EMBL/GenBank/DDBJ databases">
        <title>Identification and antibiotic profiling of Wohlfahrtiimonas chitiniclastica, an underestimated human pathogen.</title>
        <authorList>
            <person name="Kopf A."/>
            <person name="Bunk B."/>
            <person name="Coldewey S."/>
            <person name="Gunzer F."/>
            <person name="Riedel T."/>
            <person name="Schroettner P."/>
        </authorList>
    </citation>
    <scope>NUCLEOTIDE SEQUENCE</scope>
    <source>
        <strain evidence="7">DSM 100917</strain>
    </source>
</reference>
<protein>
    <submittedName>
        <fullName evidence="7">Dioxygenase</fullName>
    </submittedName>
</protein>
<evidence type="ECO:0000313" key="7">
    <source>
        <dbReference type="EMBL" id="MBS7824981.1"/>
    </source>
</evidence>
<accession>A0AB35BZ37</accession>
<evidence type="ECO:0000256" key="2">
    <source>
        <dbReference type="ARBA" id="ARBA00007581"/>
    </source>
</evidence>
<keyword evidence="3" id="KW-0479">Metal-binding</keyword>
<dbReference type="Gene3D" id="3.40.830.10">
    <property type="entry name" value="LigB-like"/>
    <property type="match status" value="1"/>
</dbReference>